<dbReference type="Proteomes" id="UP000229307">
    <property type="component" value="Unassembled WGS sequence"/>
</dbReference>
<reference evidence="3" key="1">
    <citation type="submission" date="2017-09" db="EMBL/GenBank/DDBJ databases">
        <title>Depth-based differentiation of microbial function through sediment-hosted aquifers and enrichment of novel symbionts in the deep terrestrial subsurface.</title>
        <authorList>
            <person name="Probst A.J."/>
            <person name="Ladd B."/>
            <person name="Jarett J.K."/>
            <person name="Geller-Mcgrath D.E."/>
            <person name="Sieber C.M.K."/>
            <person name="Emerson J.B."/>
            <person name="Anantharaman K."/>
            <person name="Thomas B.C."/>
            <person name="Malmstrom R."/>
            <person name="Stieglmeier M."/>
            <person name="Klingl A."/>
            <person name="Woyke T."/>
            <person name="Ryan C.M."/>
            <person name="Banfield J.F."/>
        </authorList>
    </citation>
    <scope>NUCLEOTIDE SEQUENCE [LARGE SCALE GENOMIC DNA]</scope>
</reference>
<keyword evidence="2" id="KW-0547">Nucleotide-binding</keyword>
<dbReference type="Gene3D" id="3.30.565.10">
    <property type="entry name" value="Histidine kinase-like ATPase, C-terminal domain"/>
    <property type="match status" value="1"/>
</dbReference>
<dbReference type="EMBL" id="PFMR01000109">
    <property type="protein sequence ID" value="PIZ17530.1"/>
    <property type="molecule type" value="Genomic_DNA"/>
</dbReference>
<feature type="region of interest" description="Disordered" evidence="1">
    <location>
        <begin position="344"/>
        <end position="386"/>
    </location>
</feature>
<evidence type="ECO:0000313" key="2">
    <source>
        <dbReference type="EMBL" id="PIZ17530.1"/>
    </source>
</evidence>
<proteinExistence type="predicted"/>
<dbReference type="SUPFAM" id="SSF55874">
    <property type="entry name" value="ATPase domain of HSP90 chaperone/DNA topoisomerase II/histidine kinase"/>
    <property type="match status" value="1"/>
</dbReference>
<organism evidence="2 3">
    <name type="scientific">Candidatus Desantisbacteria bacterium CG_4_10_14_0_8_um_filter_48_22</name>
    <dbReference type="NCBI Taxonomy" id="1974543"/>
    <lineage>
        <taxon>Bacteria</taxon>
        <taxon>Candidatus Desantisiibacteriota</taxon>
    </lineage>
</organism>
<dbReference type="AlphaFoldDB" id="A0A2M7SDI5"/>
<name>A0A2M7SDI5_9BACT</name>
<comment type="caution">
    <text evidence="2">The sequence shown here is derived from an EMBL/GenBank/DDBJ whole genome shotgun (WGS) entry which is preliminary data.</text>
</comment>
<accession>A0A2M7SDI5</accession>
<dbReference type="InterPro" id="IPR036890">
    <property type="entry name" value="HATPase_C_sf"/>
</dbReference>
<evidence type="ECO:0000313" key="3">
    <source>
        <dbReference type="Proteomes" id="UP000229307"/>
    </source>
</evidence>
<keyword evidence="2" id="KW-0067">ATP-binding</keyword>
<evidence type="ECO:0000256" key="1">
    <source>
        <dbReference type="SAM" id="MobiDB-lite"/>
    </source>
</evidence>
<gene>
    <name evidence="2" type="ORF">COY52_04230</name>
</gene>
<dbReference type="GO" id="GO:0005524">
    <property type="term" value="F:ATP binding"/>
    <property type="evidence" value="ECO:0007669"/>
    <property type="project" value="UniProtKB-KW"/>
</dbReference>
<sequence length="483" mass="54792">MAENTISVTVDKTHIVTIGERLYGESVELIRELVNNAYDADASEVRIKISDDEIIISDNGSGMDRKDIEQYFNIGSPHKRLHRKSPKFDRDRIGEFGIGKFAVLSACPYFEVWTKKGDFQAKVVFDKDEWEKSPESWNLPFFAEPVDSEKPDGTVVTLKKLRKKFNLADVERRLIESVPLKAPHFSVFLNDKKVSPRFVPGHRIPFLEGTDFGVVHGEIIITPISRTDAKEAGVECKVKQATIRRDFFGIEKWEIGAARVTGEVNADFLPITSDRSDFIRDSEEYKAFRKVMERVMERVKKTVEELSDFKQNRRTKRVLTEVLERVKDSLFMNPEFCPEGLLPVGEEGKAGEGTPGFTGSGKPGKTERAAAKTEEQPKKKRMKRPSVKPLTPTAVVKRLAAGREGVSCLIDHFGPEGPECETQGTIITINRDHPLHQRAVKDREAYIFYLARLITQEISLMKDPRNPRQAFERQSKLLKDALA</sequence>
<protein>
    <submittedName>
        <fullName evidence="2">ATP-binding protein</fullName>
    </submittedName>
</protein>
<feature type="compositionally biased region" description="Gly residues" evidence="1">
    <location>
        <begin position="351"/>
        <end position="362"/>
    </location>
</feature>
<dbReference type="Pfam" id="PF13589">
    <property type="entry name" value="HATPase_c_3"/>
    <property type="match status" value="1"/>
</dbReference>
<feature type="compositionally biased region" description="Basic and acidic residues" evidence="1">
    <location>
        <begin position="364"/>
        <end position="377"/>
    </location>
</feature>